<evidence type="ECO:0000256" key="1">
    <source>
        <dbReference type="SAM" id="MobiDB-lite"/>
    </source>
</evidence>
<sequence>MGKSVSKTESAPPPTANIQSHRIDLSKDPSTDHGPVNREKVVQASRAVLHLKVGGSDIESSWVNAVAVSFMSKDGIKTSGIILCYKHDMGLSSDTEYSLHYRPLGNSDSTTAVSLSAVKPECTFTCPLLYFSFIQLSQETVESLKQSGCFFYNLQDQVSPVEAEDTIYLLQSPTPASTANTSSSLHYVQGSVKEHYGQDIWYKAVCSFAPGIPLFNSSGELVGLHKSDGTVTAQDDKETQCTLAIPLTAVATVLTQVSLNCDSQSLSLRSNPVDLTSYGTQLEEIGLEVMSLNPSSERYKGCLMYISPANLREYITAIWFMPTCMGWYWSPTDPEGELCPNWMPVNRLEVIGGFWHGQIPAPKNVTIIRWLDQHNITATTTKHDGELKSGQSISTSNFACSYEAVSLKLK</sequence>
<dbReference type="KEGG" id="aqu:109583670"/>
<keyword evidence="3" id="KW-1185">Reference proteome</keyword>
<dbReference type="AlphaFoldDB" id="A0AAN0JD71"/>
<reference evidence="3" key="1">
    <citation type="journal article" date="2010" name="Nature">
        <title>The Amphimedon queenslandica genome and the evolution of animal complexity.</title>
        <authorList>
            <person name="Srivastava M."/>
            <person name="Simakov O."/>
            <person name="Chapman J."/>
            <person name="Fahey B."/>
            <person name="Gauthier M.E."/>
            <person name="Mitros T."/>
            <person name="Richards G.S."/>
            <person name="Conaco C."/>
            <person name="Dacre M."/>
            <person name="Hellsten U."/>
            <person name="Larroux C."/>
            <person name="Putnam N.H."/>
            <person name="Stanke M."/>
            <person name="Adamska M."/>
            <person name="Darling A."/>
            <person name="Degnan S.M."/>
            <person name="Oakley T.H."/>
            <person name="Plachetzki D.C."/>
            <person name="Zhai Y."/>
            <person name="Adamski M."/>
            <person name="Calcino A."/>
            <person name="Cummins S.F."/>
            <person name="Goodstein D.M."/>
            <person name="Harris C."/>
            <person name="Jackson D.J."/>
            <person name="Leys S.P."/>
            <person name="Shu S."/>
            <person name="Woodcroft B.J."/>
            <person name="Vervoort M."/>
            <person name="Kosik K.S."/>
            <person name="Manning G."/>
            <person name="Degnan B.M."/>
            <person name="Rokhsar D.S."/>
        </authorList>
    </citation>
    <scope>NUCLEOTIDE SEQUENCE [LARGE SCALE GENOMIC DNA]</scope>
</reference>
<dbReference type="Proteomes" id="UP000007879">
    <property type="component" value="Unassembled WGS sequence"/>
</dbReference>
<proteinExistence type="predicted"/>
<accession>A0AAN0JD71</accession>
<protein>
    <submittedName>
        <fullName evidence="2">Uncharacterized protein</fullName>
    </submittedName>
</protein>
<evidence type="ECO:0000313" key="2">
    <source>
        <dbReference type="EnsemblMetazoa" id="XP_019854663.1"/>
    </source>
</evidence>
<organism evidence="2 3">
    <name type="scientific">Amphimedon queenslandica</name>
    <name type="common">Sponge</name>
    <dbReference type="NCBI Taxonomy" id="400682"/>
    <lineage>
        <taxon>Eukaryota</taxon>
        <taxon>Metazoa</taxon>
        <taxon>Porifera</taxon>
        <taxon>Demospongiae</taxon>
        <taxon>Heteroscleromorpha</taxon>
        <taxon>Haplosclerida</taxon>
        <taxon>Niphatidae</taxon>
        <taxon>Amphimedon</taxon>
    </lineage>
</organism>
<reference evidence="2" key="2">
    <citation type="submission" date="2024-06" db="UniProtKB">
        <authorList>
            <consortium name="EnsemblMetazoa"/>
        </authorList>
    </citation>
    <scope>IDENTIFICATION</scope>
</reference>
<dbReference type="EnsemblMetazoa" id="XM_019999104.1">
    <property type="protein sequence ID" value="XP_019854663.1"/>
    <property type="gene ID" value="LOC109583670"/>
</dbReference>
<name>A0AAN0JD71_AMPQE</name>
<evidence type="ECO:0000313" key="3">
    <source>
        <dbReference type="Proteomes" id="UP000007879"/>
    </source>
</evidence>
<feature type="region of interest" description="Disordered" evidence="1">
    <location>
        <begin position="1"/>
        <end position="36"/>
    </location>
</feature>
<feature type="compositionally biased region" description="Basic and acidic residues" evidence="1">
    <location>
        <begin position="21"/>
        <end position="36"/>
    </location>
</feature>
<gene>
    <name evidence="2" type="primary">109583670</name>
</gene>